<keyword evidence="4" id="KW-0521">NADP</keyword>
<evidence type="ECO:0000259" key="11">
    <source>
        <dbReference type="PROSITE" id="PS52019"/>
    </source>
</evidence>
<keyword evidence="3" id="KW-0808">Transferase</keyword>
<dbReference type="GO" id="GO:0004312">
    <property type="term" value="F:fatty acid synthase activity"/>
    <property type="evidence" value="ECO:0007669"/>
    <property type="project" value="TreeGrafter"/>
</dbReference>
<feature type="active site" description="Proton acceptor; for dehydratase activity" evidence="8">
    <location>
        <position position="1013"/>
    </location>
</feature>
<comment type="caution">
    <text evidence="12">The sequence shown here is derived from an EMBL/GenBank/DDBJ whole genome shotgun (WGS) entry which is preliminary data.</text>
</comment>
<dbReference type="InterPro" id="IPR023631">
    <property type="entry name" value="Amidase_dom"/>
</dbReference>
<reference evidence="12" key="1">
    <citation type="submission" date="2020-03" db="EMBL/GenBank/DDBJ databases">
        <authorList>
            <person name="He L."/>
        </authorList>
    </citation>
    <scope>NUCLEOTIDE SEQUENCE</scope>
    <source>
        <strain evidence="12">CkLH20</strain>
    </source>
</reference>
<dbReference type="InterPro" id="IPR009081">
    <property type="entry name" value="PP-bd_ACP"/>
</dbReference>
<evidence type="ECO:0000313" key="12">
    <source>
        <dbReference type="EMBL" id="KAF9872901.1"/>
    </source>
</evidence>
<dbReference type="CDD" id="cd00833">
    <property type="entry name" value="PKS"/>
    <property type="match status" value="1"/>
</dbReference>
<dbReference type="SMART" id="SM00829">
    <property type="entry name" value="PKS_ER"/>
    <property type="match status" value="1"/>
</dbReference>
<dbReference type="InterPro" id="IPR057326">
    <property type="entry name" value="KR_dom"/>
</dbReference>
<dbReference type="InterPro" id="IPR036928">
    <property type="entry name" value="AS_sf"/>
</dbReference>
<feature type="domain" description="PKS/mFAS DH" evidence="11">
    <location>
        <begin position="981"/>
        <end position="1292"/>
    </location>
</feature>
<dbReference type="InterPro" id="IPR049900">
    <property type="entry name" value="PKS_mFAS_DH"/>
</dbReference>
<dbReference type="CDD" id="cd05274">
    <property type="entry name" value="KR_FAS_SDR_x"/>
    <property type="match status" value="1"/>
</dbReference>
<dbReference type="GO" id="GO:0006633">
    <property type="term" value="P:fatty acid biosynthetic process"/>
    <property type="evidence" value="ECO:0007669"/>
    <property type="project" value="InterPro"/>
</dbReference>
<evidence type="ECO:0000256" key="4">
    <source>
        <dbReference type="ARBA" id="ARBA00022857"/>
    </source>
</evidence>
<dbReference type="Pfam" id="PF08242">
    <property type="entry name" value="Methyltransf_12"/>
    <property type="match status" value="1"/>
</dbReference>
<dbReference type="SMART" id="SM00823">
    <property type="entry name" value="PKS_PP"/>
    <property type="match status" value="1"/>
</dbReference>
<dbReference type="InterPro" id="IPR006162">
    <property type="entry name" value="Ppantetheine_attach_site"/>
</dbReference>
<dbReference type="GO" id="GO:1901336">
    <property type="term" value="P:lactone biosynthetic process"/>
    <property type="evidence" value="ECO:0007669"/>
    <property type="project" value="UniProtKB-ARBA"/>
</dbReference>
<dbReference type="Pfam" id="PF00698">
    <property type="entry name" value="Acyl_transf_1"/>
    <property type="match status" value="1"/>
</dbReference>
<dbReference type="Pfam" id="PF26053">
    <property type="entry name" value="DUF8016"/>
    <property type="match status" value="1"/>
</dbReference>
<dbReference type="InterPro" id="IPR036736">
    <property type="entry name" value="ACP-like_sf"/>
</dbReference>
<dbReference type="Gene3D" id="3.40.50.150">
    <property type="entry name" value="Vaccinia Virus protein VP39"/>
    <property type="match status" value="1"/>
</dbReference>
<evidence type="ECO:0000256" key="1">
    <source>
        <dbReference type="ARBA" id="ARBA00022450"/>
    </source>
</evidence>
<dbReference type="InterPro" id="IPR049551">
    <property type="entry name" value="PKS_DH_C"/>
</dbReference>
<evidence type="ECO:0008006" key="14">
    <source>
        <dbReference type="Google" id="ProtNLM"/>
    </source>
</evidence>
<name>A0A9P6I2P3_9PEZI</name>
<evidence type="ECO:0000256" key="6">
    <source>
        <dbReference type="ARBA" id="ARBA00023268"/>
    </source>
</evidence>
<dbReference type="Proteomes" id="UP000781932">
    <property type="component" value="Unassembled WGS sequence"/>
</dbReference>
<dbReference type="PROSITE" id="PS52004">
    <property type="entry name" value="KS3_2"/>
    <property type="match status" value="1"/>
</dbReference>
<dbReference type="SUPFAM" id="SSF50129">
    <property type="entry name" value="GroES-like"/>
    <property type="match status" value="1"/>
</dbReference>
<feature type="region of interest" description="N-terminal hotdog fold" evidence="8">
    <location>
        <begin position="981"/>
        <end position="1115"/>
    </location>
</feature>
<dbReference type="SUPFAM" id="SSF47336">
    <property type="entry name" value="ACP-like"/>
    <property type="match status" value="1"/>
</dbReference>
<dbReference type="Gene3D" id="3.40.47.10">
    <property type="match status" value="1"/>
</dbReference>
<dbReference type="GeneID" id="62165553"/>
<keyword evidence="2" id="KW-0597">Phosphoprotein</keyword>
<dbReference type="Gene3D" id="3.10.129.110">
    <property type="entry name" value="Polyketide synthase dehydratase"/>
    <property type="match status" value="1"/>
</dbReference>
<reference evidence="12" key="2">
    <citation type="submission" date="2020-11" db="EMBL/GenBank/DDBJ databases">
        <title>Whole genome sequencing of Colletotrichum sp.</title>
        <authorList>
            <person name="Li H."/>
        </authorList>
    </citation>
    <scope>NUCLEOTIDE SEQUENCE</scope>
    <source>
        <strain evidence="12">CkLH20</strain>
    </source>
</reference>
<dbReference type="InterPro" id="IPR014043">
    <property type="entry name" value="Acyl_transferase_dom"/>
</dbReference>
<feature type="domain" description="Carrier" evidence="9">
    <location>
        <begin position="2503"/>
        <end position="2580"/>
    </location>
</feature>
<dbReference type="Gene3D" id="3.30.70.3290">
    <property type="match status" value="1"/>
</dbReference>
<dbReference type="InterPro" id="IPR020806">
    <property type="entry name" value="PKS_PP-bd"/>
</dbReference>
<accession>A0A9P6I2P3</accession>
<dbReference type="Pfam" id="PF02801">
    <property type="entry name" value="Ketoacyl-synt_C"/>
    <property type="match status" value="1"/>
</dbReference>
<dbReference type="GO" id="GO:0031177">
    <property type="term" value="F:phosphopantetheine binding"/>
    <property type="evidence" value="ECO:0007669"/>
    <property type="project" value="InterPro"/>
</dbReference>
<dbReference type="InterPro" id="IPR016035">
    <property type="entry name" value="Acyl_Trfase/lysoPLipase"/>
</dbReference>
<dbReference type="PROSITE" id="PS00606">
    <property type="entry name" value="KS3_1"/>
    <property type="match status" value="1"/>
</dbReference>
<dbReference type="InterPro" id="IPR016039">
    <property type="entry name" value="Thiolase-like"/>
</dbReference>
<keyword evidence="7" id="KW-0012">Acyltransferase</keyword>
<keyword evidence="5" id="KW-0560">Oxidoreductase</keyword>
<dbReference type="InterPro" id="IPR018201">
    <property type="entry name" value="Ketoacyl_synth_AS"/>
</dbReference>
<dbReference type="PROSITE" id="PS50075">
    <property type="entry name" value="CARRIER"/>
    <property type="match status" value="1"/>
</dbReference>
<dbReference type="InterPro" id="IPR011032">
    <property type="entry name" value="GroES-like_sf"/>
</dbReference>
<dbReference type="Pfam" id="PF14765">
    <property type="entry name" value="PS-DH"/>
    <property type="match status" value="1"/>
</dbReference>
<gene>
    <name evidence="12" type="ORF">CkaCkLH20_09764</name>
</gene>
<dbReference type="SUPFAM" id="SSF51735">
    <property type="entry name" value="NAD(P)-binding Rossmann-fold domains"/>
    <property type="match status" value="2"/>
</dbReference>
<dbReference type="InterPro" id="IPR020843">
    <property type="entry name" value="ER"/>
</dbReference>
<dbReference type="InterPro" id="IPR013968">
    <property type="entry name" value="PKS_KR"/>
</dbReference>
<evidence type="ECO:0000259" key="10">
    <source>
        <dbReference type="PROSITE" id="PS52004"/>
    </source>
</evidence>
<dbReference type="EMBL" id="JAATWM020000035">
    <property type="protein sequence ID" value="KAF9872901.1"/>
    <property type="molecule type" value="Genomic_DNA"/>
</dbReference>
<keyword evidence="6" id="KW-0511">Multifunctional enzyme</keyword>
<dbReference type="PROSITE" id="PS52019">
    <property type="entry name" value="PKS_MFAS_DH"/>
    <property type="match status" value="1"/>
</dbReference>
<dbReference type="PANTHER" id="PTHR43775:SF29">
    <property type="entry name" value="ASPERFURANONE POLYKETIDE SYNTHASE AFOG-RELATED"/>
    <property type="match status" value="1"/>
</dbReference>
<dbReference type="SMART" id="SM00825">
    <property type="entry name" value="PKS_KS"/>
    <property type="match status" value="1"/>
</dbReference>
<dbReference type="Pfam" id="PF13602">
    <property type="entry name" value="ADH_zinc_N_2"/>
    <property type="match status" value="1"/>
</dbReference>
<dbReference type="InterPro" id="IPR050091">
    <property type="entry name" value="PKS_NRPS_Biosynth_Enz"/>
</dbReference>
<dbReference type="GO" id="GO:0044550">
    <property type="term" value="P:secondary metabolite biosynthetic process"/>
    <property type="evidence" value="ECO:0007669"/>
    <property type="project" value="TreeGrafter"/>
</dbReference>
<dbReference type="CDD" id="cd02440">
    <property type="entry name" value="AdoMet_MTases"/>
    <property type="match status" value="1"/>
</dbReference>
<evidence type="ECO:0000256" key="7">
    <source>
        <dbReference type="ARBA" id="ARBA00023315"/>
    </source>
</evidence>
<dbReference type="SUPFAM" id="SSF52151">
    <property type="entry name" value="FabD/lysophospholipase-like"/>
    <property type="match status" value="1"/>
</dbReference>
<dbReference type="Pfam" id="PF08659">
    <property type="entry name" value="KR"/>
    <property type="match status" value="1"/>
</dbReference>
<keyword evidence="13" id="KW-1185">Reference proteome</keyword>
<dbReference type="SUPFAM" id="SSF53335">
    <property type="entry name" value="S-adenosyl-L-methionine-dependent methyltransferases"/>
    <property type="match status" value="1"/>
</dbReference>
<dbReference type="GO" id="GO:0004315">
    <property type="term" value="F:3-oxoacyl-[acyl-carrier-protein] synthase activity"/>
    <property type="evidence" value="ECO:0007669"/>
    <property type="project" value="InterPro"/>
</dbReference>
<evidence type="ECO:0000313" key="13">
    <source>
        <dbReference type="Proteomes" id="UP000781932"/>
    </source>
</evidence>
<dbReference type="CDD" id="cd05195">
    <property type="entry name" value="enoyl_red"/>
    <property type="match status" value="1"/>
</dbReference>
<evidence type="ECO:0000256" key="5">
    <source>
        <dbReference type="ARBA" id="ARBA00023002"/>
    </source>
</evidence>
<proteinExistence type="predicted"/>
<dbReference type="InterPro" id="IPR020841">
    <property type="entry name" value="PKS_Beta-ketoAc_synthase_dom"/>
</dbReference>
<dbReference type="Pfam" id="PF23297">
    <property type="entry name" value="ACP_SdgA_C"/>
    <property type="match status" value="1"/>
</dbReference>
<dbReference type="InterPro" id="IPR049552">
    <property type="entry name" value="PKS_DH_N"/>
</dbReference>
<dbReference type="InterPro" id="IPR058329">
    <property type="entry name" value="Arp1_N"/>
</dbReference>
<dbReference type="Gene3D" id="1.10.1200.10">
    <property type="entry name" value="ACP-like"/>
    <property type="match status" value="1"/>
</dbReference>
<dbReference type="RefSeq" id="XP_038742362.1">
    <property type="nucleotide sequence ID" value="XM_038892479.1"/>
</dbReference>
<dbReference type="Pfam" id="PF21089">
    <property type="entry name" value="PKS_DH_N"/>
    <property type="match status" value="1"/>
</dbReference>
<protein>
    <recommendedName>
        <fullName evidence="14">Carrier domain-containing protein</fullName>
    </recommendedName>
</protein>
<dbReference type="Gene3D" id="3.90.1300.10">
    <property type="entry name" value="Amidase signature (AS) domain"/>
    <property type="match status" value="1"/>
</dbReference>
<dbReference type="PANTHER" id="PTHR43775">
    <property type="entry name" value="FATTY ACID SYNTHASE"/>
    <property type="match status" value="1"/>
</dbReference>
<dbReference type="InterPro" id="IPR020807">
    <property type="entry name" value="PKS_DH"/>
</dbReference>
<dbReference type="InterPro" id="IPR014030">
    <property type="entry name" value="Ketoacyl_synth_N"/>
</dbReference>
<evidence type="ECO:0000259" key="9">
    <source>
        <dbReference type="PROSITE" id="PS50075"/>
    </source>
</evidence>
<feature type="active site" description="Proton donor; for dehydratase activity" evidence="8">
    <location>
        <position position="1204"/>
    </location>
</feature>
<dbReference type="InterPro" id="IPR036291">
    <property type="entry name" value="NAD(P)-bd_dom_sf"/>
</dbReference>
<organism evidence="12 13">
    <name type="scientific">Colletotrichum karsti</name>
    <dbReference type="NCBI Taxonomy" id="1095194"/>
    <lineage>
        <taxon>Eukaryota</taxon>
        <taxon>Fungi</taxon>
        <taxon>Dikarya</taxon>
        <taxon>Ascomycota</taxon>
        <taxon>Pezizomycotina</taxon>
        <taxon>Sordariomycetes</taxon>
        <taxon>Hypocreomycetidae</taxon>
        <taxon>Glomerellales</taxon>
        <taxon>Glomerellaceae</taxon>
        <taxon>Colletotrichum</taxon>
        <taxon>Colletotrichum boninense species complex</taxon>
    </lineage>
</organism>
<feature type="domain" description="Ketosynthase family 3 (KS3)" evidence="10">
    <location>
        <begin position="20"/>
        <end position="442"/>
    </location>
</feature>
<evidence type="ECO:0000256" key="3">
    <source>
        <dbReference type="ARBA" id="ARBA00022679"/>
    </source>
</evidence>
<dbReference type="InterPro" id="IPR042104">
    <property type="entry name" value="PKS_dehydratase_sf"/>
</dbReference>
<feature type="region of interest" description="C-terminal hotdog fold" evidence="8">
    <location>
        <begin position="1144"/>
        <end position="1292"/>
    </location>
</feature>
<dbReference type="InterPro" id="IPR013217">
    <property type="entry name" value="Methyltransf_12"/>
</dbReference>
<dbReference type="FunFam" id="3.40.50.720:FF:000209">
    <property type="entry name" value="Polyketide synthase Pks12"/>
    <property type="match status" value="1"/>
</dbReference>
<dbReference type="SMART" id="SM00826">
    <property type="entry name" value="PKS_DH"/>
    <property type="match status" value="1"/>
</dbReference>
<dbReference type="SMART" id="SM00827">
    <property type="entry name" value="PKS_AT"/>
    <property type="match status" value="1"/>
</dbReference>
<dbReference type="InterPro" id="IPR014031">
    <property type="entry name" value="Ketoacyl_synth_C"/>
</dbReference>
<keyword evidence="1" id="KW-0596">Phosphopantetheine</keyword>
<dbReference type="Gene3D" id="3.40.366.10">
    <property type="entry name" value="Malonyl-Coenzyme A Acyl Carrier Protein, domain 2"/>
    <property type="match status" value="1"/>
</dbReference>
<evidence type="ECO:0000256" key="8">
    <source>
        <dbReference type="PROSITE-ProRule" id="PRU01363"/>
    </source>
</evidence>
<sequence length="3264" mass="354176">MGSIAEEPDRMQLLTADTTANDIAVVGMSFKLPQGVDDVASFWDVLQNRRNLSTPWPESRMNAEAFVSGKRSKFNCQGGHFINDDPASFDAPFFSISTKEAAALDPMQRWTLETSYRALENAGIPAEKLKGSRTGVFSASFTDDWSRMLSQDPENVERTAATGMASSLIANRVSWYFDLRGPSVHIDTACSSSLVALDMACQSLRAGESSSALVTGSSLMLTPTLTHWLSNLGFLSPDGKCWTFDSRANGYARGEGFVALVLKPLPAALRDGDMIRSVIRATGTNQDGQTPSLTQPNPKAQEELIRHVYKKANLAFDKTRYVEAHGTGTPVGDPIEVKAIGNVFRSSRSAEEPLYVGSVKTNIGHLEGSSGLAGVVKSIISLEKGVIPPHANFEEINPDIDTEFYNVAIPIKEIVWPSQGLRRISVCSFGFGGTNTHVVLDDAYHYLHERGLVGNHCTTAPTGALLNGLSITNGTTSNGNGSNGHVEGHINGHVNGDINGHNKLQNFDDVAAQPRLLVWSAADEKAVKRTTEQYKSFYENNISNDPARLDRLAYTLSNRRSRMLWRTSAIVTTDSSDAASFIASKPVRSSGEVGLAFVFTGQGAQYAGMGWELVQQYPLFAETLKRVNKIYGTLGCDWELLDELRHGENIDRPGYSQPLSTAVQLALIELLKSFGIVPKAVIGHSSGEIAAAYAIGALSLESACKVSFYRGQLAGRLRVASSPAGAMISVNLAENDVPTYLDNLGIAGVSVACVNSPLNCTLSGPEDAIDAVKKQADIDSIFAQKLKTGVAYHSSAMLAIADDYKQQMGELEASAPRSSIVMVSTVTGKSVRSAVLATPQYWVDNMVSPVRFSDAVHALTQQSSTLKSGFLGSITDLVEIGPTAALRRPVADTLAQAGSRAKQVRYSSVLFRKRSAVDTTLELVGQLFSYGYQVQITAVNQVKGNTSFLVDCPEYPFDHSKKYWSESRISRDYRLRGAVIGETLGTRVSDWNPLEPRWRNFLSVETEPWVADHNVSNTVVYPAAGMLVMAMEAALQMVPVNRTVSGYSIKEANFMSPIIVGEAWEDRTETVVELRPIQKPYEKDSTWSDIRVFCYRNKEWSECFRGRIQVQYEEDSSQADVQKEKTLLDQDILKRYKNAAGLCMKPVDSNVFYRHAADHGLRYGDWCRLLEDIHWDGRHTAVARINVSKPHFNTSSLVHPAVLDAVFHMPRASSQASASASATNVPVKIVNAWVSASGWQSPDTGSLRCSGVANVDHDAGEDATIYTLSDNGKVLMSIEHLVTKAISKVDESSAPPRQLLHNAEWKPQLSLLDQQQLSQACITSRVVKDDATALTHHLEMCAVMNLALSRTLRDMSAADFDKVPASLQRHVAWIRHHLDSLDATQKDDPEAPLTDEELEQRLQSIEAMRPPWKLHTNVVRELKNILIGEKDPLEVIFDSDLADVFYADLFSQVCDVRLSNFLELASHENPGLRILEVGAGTGGFTGHVLGALQSLEREKGGLRLAEYTYTDISPMFFDRARERWKALEGRINFKTLDLERTLESQGFEVGSYDLIVAGSVLHATADLVGTMKNVRTALKPGGRALILEVIAPEDVVVNFSFGLVPGWWLAREEWRKMSPLLNEEQWNGCLRESGYSGNDLVLRDHVEDGCHICSVIVSTAVQDAPTSAIVKPLKVLVVVDGQSETQREVADLVSSHTNGLGLGHSVSILSIDEFQQSKPDPEDVVLCLASVDTPFLFDMSESRLAWLQHLIRHSKKLMWVTETNAEDSQRPFYSQAQGFFRSLRLEMADSHIVTLAIESQGDSAPSIASQHISKVFRNCFLSSEASSELEFTARNGLLETCRATEDVKGNAAIDALLFPKLQQKPWSEGPALSLSIKTVGTLDSLCFIEDTTFETDLAAEEVEIEAKAWGVNFRDVLQALGRLDERDFGNDCAGVVTRTGSACRGSFEIGDRVCMVSPGCMRRYPRAPATSVIKIPRETMSFVAGAAVLIPGMTAYHALVNVARIAQGETILIHSAAGSTGQMAVSVAQKRGAVVYATVGSEKKKRFLVDEMGVPEENIFHSRNTSFAQGVMRVTNGRGVDVVLNSLSGDSLRASWGCMARRGRFVEIGKADIMADAGLPMSSFSRNVSFSAVDLREIMQEDPRLTAELLRDTMGFACENDASPSPVKSYPASQVEQAFRALQNGSNIGRVVIEPSADDVVPQYLTDRKTWKFDANASYLVAGGFGGVGRAILTWMADRGAKHLIVPSRSGASSKAATETIESLRSRGVAILSPKCDVASESALSVVLADCSTTMPPIKGCIDAALVLQDAMFENMTLPQWDIAVKAKIDTAWNLHRLLPKDLDFFVLLSSLAGIIGQMATANYAGGCTFQDALARHRVETGQKAVSLDIGWMRDVGIVAETAAFQRQRLATDDMQQIDARELLALLTLCCDHDAPVASPGRSQVLVGLRTPADFLAKGESPPALLERPFFGGFSRVAGTQAGAKVEATDPAALFRAAASPEEKLQVVVDSLVAKLARAMSIAPADVELSKPLSSYGVDSLMAVELRNWIRRDFAAPLAVFDIMGGTPISAVGELVVSRSTSGDLVKKPTICSLDIASMYASHLAVAVSTVIAASRPVQAGFQVLSNTPSGAFTYTFGNSTYYTPAAPVNTANSTLDTTQVLPLTVFETNETSITSDVLSALAALYISTDDVWSTEFLEGAVVVSTPENAVLDPSAIAWLERSNVAYFITGDGHNFTSLKSSQLRSLTIPSVDELPPGPYTLSINPSATAIHETYRLYRDAQEAFLFGVTPVPGSAAFSPVEVFIAANQDAWIPVPSRLYSLGDDRPLAGIRVALKDIYDLEGVQTSGGSRSYAEVFPPANMTSVPTQKLIDMGAVIVGKTKTSQFAHGADPWFWQDHHYPWNPRGDGYLSASSSSSGSAAAIAAYPWLDLAVGSDTRGSVRRPSAYVGSYGMRPSWGSMDLTGVIPLADALDTAGVFARDPVLFREVNSLWYEGSQVAVNGSFTGMPRKLIYPVDYFPLGNPDAQALFEGFMDVLEEEFGMVRTPMNITATLHASGSNTQITNVMAFQLGSNRLAEYVSYNKVGVPLEEAWDARFPGVGRPPLDPNPRAAFQRSVGLSEADYEAALATKREFQDFFLSEVLRPDPHTCSESLMILDAGTGGLPSYREQALSARDGAYSDSYTGVGGGSAVPGTYLASMASCPEIGIPVGQVAYESFVSLRTEMVPVSVDLVAARGCDGLLLEVLRRLAVKGVVKTVKTGRTAF</sequence>
<dbReference type="GO" id="GO:0016491">
    <property type="term" value="F:oxidoreductase activity"/>
    <property type="evidence" value="ECO:0007669"/>
    <property type="project" value="UniProtKB-KW"/>
</dbReference>
<dbReference type="SUPFAM" id="SSF53901">
    <property type="entry name" value="Thiolase-like"/>
    <property type="match status" value="1"/>
</dbReference>
<dbReference type="PROSITE" id="PS00012">
    <property type="entry name" value="PHOSPHOPANTETHEINE"/>
    <property type="match status" value="1"/>
</dbReference>
<dbReference type="Pfam" id="PF00109">
    <property type="entry name" value="ketoacyl-synt"/>
    <property type="match status" value="1"/>
</dbReference>
<dbReference type="SUPFAM" id="SSF55048">
    <property type="entry name" value="Probable ACP-binding domain of malonyl-CoA ACP transacylase"/>
    <property type="match status" value="1"/>
</dbReference>
<dbReference type="OrthoDB" id="329835at2759"/>
<dbReference type="Pfam" id="PF01425">
    <property type="entry name" value="Amidase"/>
    <property type="match status" value="1"/>
</dbReference>
<dbReference type="InterPro" id="IPR029063">
    <property type="entry name" value="SAM-dependent_MTases_sf"/>
</dbReference>
<dbReference type="Gene3D" id="3.40.50.720">
    <property type="entry name" value="NAD(P)-binding Rossmann-like Domain"/>
    <property type="match status" value="1"/>
</dbReference>
<dbReference type="SUPFAM" id="SSF75304">
    <property type="entry name" value="Amidase signature (AS) enzymes"/>
    <property type="match status" value="1"/>
</dbReference>
<dbReference type="Gene3D" id="3.90.180.10">
    <property type="entry name" value="Medium-chain alcohol dehydrogenases, catalytic domain"/>
    <property type="match status" value="1"/>
</dbReference>
<dbReference type="SMART" id="SM00822">
    <property type="entry name" value="PKS_KR"/>
    <property type="match status" value="1"/>
</dbReference>
<dbReference type="InterPro" id="IPR016036">
    <property type="entry name" value="Malonyl_transacylase_ACP-bd"/>
</dbReference>
<evidence type="ECO:0000256" key="2">
    <source>
        <dbReference type="ARBA" id="ARBA00022553"/>
    </source>
</evidence>
<dbReference type="InterPro" id="IPR001227">
    <property type="entry name" value="Ac_transferase_dom_sf"/>
</dbReference>